<feature type="transmembrane region" description="Helical" evidence="6">
    <location>
        <begin position="243"/>
        <end position="262"/>
    </location>
</feature>
<keyword evidence="4 6" id="KW-1133">Transmembrane helix</keyword>
<accession>A0A162S6L6</accession>
<evidence type="ECO:0000256" key="5">
    <source>
        <dbReference type="ARBA" id="ARBA00023136"/>
    </source>
</evidence>
<keyword evidence="5 6" id="KW-0472">Membrane</keyword>
<proteinExistence type="inferred from homology"/>
<evidence type="ECO:0000256" key="3">
    <source>
        <dbReference type="ARBA" id="ARBA00022692"/>
    </source>
</evidence>
<organism evidence="7 9">
    <name type="scientific">Ferroacidibacillus organovorans</name>
    <dbReference type="NCBI Taxonomy" id="1765683"/>
    <lineage>
        <taxon>Bacteria</taxon>
        <taxon>Bacillati</taxon>
        <taxon>Bacillota</taxon>
        <taxon>Bacilli</taxon>
        <taxon>Bacillales</taxon>
        <taxon>Alicyclobacillaceae</taxon>
        <taxon>Ferroacidibacillus</taxon>
    </lineage>
</organism>
<comment type="caution">
    <text evidence="7">The sequence shown here is derived from an EMBL/GenBank/DDBJ whole genome shotgun (WGS) entry which is preliminary data.</text>
</comment>
<reference evidence="7 9" key="1">
    <citation type="submission" date="2016-02" db="EMBL/GenBank/DDBJ databases">
        <title>Draft genome sequence of Acidibacillus ferrooxidans SLC66.</title>
        <authorList>
            <person name="Oliveira G."/>
            <person name="Nancucheo I."/>
            <person name="Dall'Agnol H."/>
            <person name="Johnson B."/>
            <person name="Oliveira R."/>
            <person name="Nunes G.L."/>
            <person name="Tzotzos G."/>
            <person name="Orellana S.C."/>
            <person name="Salim A.C."/>
            <person name="Araujo F.M."/>
        </authorList>
    </citation>
    <scope>NUCLEOTIDE SEQUENCE [LARGE SCALE GENOMIC DNA]</scope>
    <source>
        <strain evidence="7 9">SLC66</strain>
    </source>
</reference>
<evidence type="ECO:0000256" key="1">
    <source>
        <dbReference type="ARBA" id="ARBA00004141"/>
    </source>
</evidence>
<dbReference type="STRING" id="1765683.B2M26_01490"/>
<dbReference type="EMBL" id="MWPS01000003">
    <property type="protein sequence ID" value="OPG17434.1"/>
    <property type="molecule type" value="Genomic_DNA"/>
</dbReference>
<evidence type="ECO:0000256" key="4">
    <source>
        <dbReference type="ARBA" id="ARBA00022989"/>
    </source>
</evidence>
<evidence type="ECO:0000256" key="6">
    <source>
        <dbReference type="SAM" id="Phobius"/>
    </source>
</evidence>
<gene>
    <name evidence="7" type="ORF">AYW79_03145</name>
    <name evidence="8" type="ORF">B2M26_01490</name>
</gene>
<dbReference type="EMBL" id="LSUQ01000006">
    <property type="protein sequence ID" value="OAG94770.1"/>
    <property type="molecule type" value="Genomic_DNA"/>
</dbReference>
<feature type="transmembrane region" description="Helical" evidence="6">
    <location>
        <begin position="269"/>
        <end position="292"/>
    </location>
</feature>
<dbReference type="GO" id="GO:0055085">
    <property type="term" value="P:transmembrane transport"/>
    <property type="evidence" value="ECO:0007669"/>
    <property type="project" value="TreeGrafter"/>
</dbReference>
<feature type="transmembrane region" description="Helical" evidence="6">
    <location>
        <begin position="35"/>
        <end position="56"/>
    </location>
</feature>
<dbReference type="InterPro" id="IPR002549">
    <property type="entry name" value="AI-2E-like"/>
</dbReference>
<sequence>MTERRSRLLFIAVMTLLVLCDIALLGHLRAFFTDIWAVARAVIGPLLLAIIATYVLRPSVDLLEQRRVPRTIAILMLYTMILVLILLLLVSTIPLLLHQMQLFITYLPGYVTMVDKTIDHMSIATRVLPNSVRLGIEKALSSAEGGIAAWLSGTLIGVRDLITGIVSAFVIPFLVFYLLKDYSRFQLLLVRLFPRSQRETVVRILQGVDHALGRYVRGQLLVMALVGVATLIGLMIVRMPNALLLSVVVGLTNIIPYVGPFIGAAPGLVMAIGISKGMFINVLLVNLVVQQLEGNLLSPMIMGKTIELHPLLILLGVMAAGEIGGITGLIFAVPILAVIKVVYTQIHLHVSRNDGGS</sequence>
<feature type="transmembrane region" description="Helical" evidence="6">
    <location>
        <begin position="312"/>
        <end position="343"/>
    </location>
</feature>
<feature type="transmembrane region" description="Helical" evidence="6">
    <location>
        <begin position="161"/>
        <end position="179"/>
    </location>
</feature>
<evidence type="ECO:0000256" key="2">
    <source>
        <dbReference type="ARBA" id="ARBA00009773"/>
    </source>
</evidence>
<dbReference type="GO" id="GO:0016020">
    <property type="term" value="C:membrane"/>
    <property type="evidence" value="ECO:0007669"/>
    <property type="project" value="UniProtKB-SubCell"/>
</dbReference>
<protein>
    <recommendedName>
        <fullName evidence="11">AI-2E family transporter</fullName>
    </recommendedName>
</protein>
<dbReference type="Proteomes" id="UP000190229">
    <property type="component" value="Unassembled WGS sequence"/>
</dbReference>
<evidence type="ECO:0000313" key="9">
    <source>
        <dbReference type="Proteomes" id="UP000077421"/>
    </source>
</evidence>
<dbReference type="PANTHER" id="PTHR21716">
    <property type="entry name" value="TRANSMEMBRANE PROTEIN"/>
    <property type="match status" value="1"/>
</dbReference>
<evidence type="ECO:0008006" key="11">
    <source>
        <dbReference type="Google" id="ProtNLM"/>
    </source>
</evidence>
<dbReference type="AlphaFoldDB" id="A0A162S6L6"/>
<evidence type="ECO:0000313" key="10">
    <source>
        <dbReference type="Proteomes" id="UP000190229"/>
    </source>
</evidence>
<evidence type="ECO:0000313" key="8">
    <source>
        <dbReference type="EMBL" id="OPG17434.1"/>
    </source>
</evidence>
<evidence type="ECO:0000313" key="7">
    <source>
        <dbReference type="EMBL" id="OAG94770.1"/>
    </source>
</evidence>
<feature type="transmembrane region" description="Helical" evidence="6">
    <location>
        <begin position="77"/>
        <end position="97"/>
    </location>
</feature>
<comment type="similarity">
    <text evidence="2">Belongs to the autoinducer-2 exporter (AI-2E) (TC 2.A.86) family.</text>
</comment>
<reference evidence="8 10" key="2">
    <citation type="submission" date="2017-02" db="EMBL/GenBank/DDBJ databases">
        <title>Draft genome of Acidibacillus ferrooxidans Huett2.</title>
        <authorList>
            <person name="Schopf S."/>
        </authorList>
    </citation>
    <scope>NUCLEOTIDE SEQUENCE [LARGE SCALE GENOMIC DNA]</scope>
    <source>
        <strain evidence="8 10">Huett2</strain>
    </source>
</reference>
<feature type="transmembrane region" description="Helical" evidence="6">
    <location>
        <begin position="220"/>
        <end position="237"/>
    </location>
</feature>
<dbReference type="Proteomes" id="UP000077421">
    <property type="component" value="Unassembled WGS sequence"/>
</dbReference>
<dbReference type="PANTHER" id="PTHR21716:SF15">
    <property type="entry name" value="TRANSPORT PROTEIN YRRI-RELATED"/>
    <property type="match status" value="1"/>
</dbReference>
<dbReference type="Pfam" id="PF01594">
    <property type="entry name" value="AI-2E_transport"/>
    <property type="match status" value="1"/>
</dbReference>
<dbReference type="OrthoDB" id="9793390at2"/>
<keyword evidence="10" id="KW-1185">Reference proteome</keyword>
<comment type="subcellular location">
    <subcellularLocation>
        <location evidence="1">Membrane</location>
        <topology evidence="1">Multi-pass membrane protein</topology>
    </subcellularLocation>
</comment>
<keyword evidence="3 6" id="KW-0812">Transmembrane</keyword>
<name>A0A162S6L6_9BACL</name>
<dbReference type="RefSeq" id="WP_067561477.1">
    <property type="nucleotide sequence ID" value="NZ_LSUQ01000006.1"/>
</dbReference>